<sequence length="323" mass="34567">MRLSLLLSGILLGLLADQGAGDKCPQKKSVTLVPSFTVTTIATERSTTRPETTTRHGRTATTHRTSTAATTPHSNRTATSYPSTSEGTAITHGTTTSPRNTSTIRPSQSVPVPPSPKPTSGPSGTVGDYTGANGSQLCVRLRAQIQMRVLYQSHGGGKLWGIFVLNPNRTVAQGSCEGNHSSLILSFPDGKLIFGFKQDSVKKTVYLSCLVTEFNVSFPSATRWTFSAENSSLHDLQAPLGHSFSCRNRSIELSPDVHLDLLSLQLQAAQLPRTGAFGPAFSCSAELNILVPLVVGLILLTLLILVLSAFCISRRRPPAYQPL</sequence>
<gene>
    <name evidence="22" type="primary">CD68</name>
</gene>
<dbReference type="GO" id="GO:0005765">
    <property type="term" value="C:lysosomal membrane"/>
    <property type="evidence" value="ECO:0007669"/>
    <property type="project" value="UniProtKB-SubCell"/>
</dbReference>
<comment type="similarity">
    <text evidence="16">Belongs to the LAMP family.</text>
</comment>
<dbReference type="Pfam" id="PF01299">
    <property type="entry name" value="Lamp2-like_luminal"/>
    <property type="match status" value="1"/>
</dbReference>
<keyword evidence="21" id="KW-1185">Reference proteome</keyword>
<keyword evidence="8" id="KW-0967">Endosome</keyword>
<dbReference type="OMA" id="TTKHPNT"/>
<keyword evidence="4" id="KW-1003">Cell membrane</keyword>
<evidence type="ECO:0000256" key="19">
    <source>
        <dbReference type="SAM" id="SignalP"/>
    </source>
</evidence>
<evidence type="ECO:0000256" key="3">
    <source>
        <dbReference type="ARBA" id="ARBA00004530"/>
    </source>
</evidence>
<feature type="domain" description="Lysosome-associated membrane glycoprotein 2-like luminal" evidence="20">
    <location>
        <begin position="125"/>
        <end position="271"/>
    </location>
</feature>
<accession>A0A6P5IJM1</accession>
<comment type="subcellular location">
    <subcellularLocation>
        <location evidence="1">Cell membrane</location>
        <topology evidence="1">Single-pass type I membrane protein</topology>
    </subcellularLocation>
    <subcellularLocation>
        <location evidence="3">Endosome membrane</location>
        <topology evidence="3">Single-pass type I membrane protein</topology>
    </subcellularLocation>
    <subcellularLocation>
        <location evidence="2 16">Lysosome membrane</location>
        <topology evidence="2 16">Single-pass type I membrane protein</topology>
    </subcellularLocation>
</comment>
<dbReference type="InterPro" id="IPR002000">
    <property type="entry name" value="Lysosome-assoc_membr_glycop"/>
</dbReference>
<keyword evidence="6 19" id="KW-0732">Signal</keyword>
<feature type="region of interest" description="Disordered" evidence="17">
    <location>
        <begin position="41"/>
        <end position="129"/>
    </location>
</feature>
<dbReference type="PROSITE" id="PS51407">
    <property type="entry name" value="LAMP_3"/>
    <property type="match status" value="1"/>
</dbReference>
<dbReference type="PANTHER" id="PTHR11506:SF2">
    <property type="entry name" value="MACROSIALIN"/>
    <property type="match status" value="1"/>
</dbReference>
<evidence type="ECO:0000256" key="11">
    <source>
        <dbReference type="ARBA" id="ARBA00023157"/>
    </source>
</evidence>
<keyword evidence="12" id="KW-0325">Glycoprotein</keyword>
<evidence type="ECO:0000256" key="16">
    <source>
        <dbReference type="PROSITE-ProRule" id="PRU00740"/>
    </source>
</evidence>
<evidence type="ECO:0000256" key="10">
    <source>
        <dbReference type="ARBA" id="ARBA00023136"/>
    </source>
</evidence>
<dbReference type="GO" id="GO:0031902">
    <property type="term" value="C:late endosome membrane"/>
    <property type="evidence" value="ECO:0007669"/>
    <property type="project" value="TreeGrafter"/>
</dbReference>
<evidence type="ECO:0000256" key="2">
    <source>
        <dbReference type="ARBA" id="ARBA00004352"/>
    </source>
</evidence>
<comment type="function">
    <text evidence="14">Could play a role in phagocytic activities of tissue macrophages, both in intracellular lysosomal metabolism and extracellular cell-cell and cell-pathogen interactions. Binds to tissue- and organ-specific lectins or selectins, allowing homing of macrophage subsets to particular sites. Rapid recirculation of CD68 from endosomes and lysosomes to the plasma membrane may allow macrophages to crawl over selectin-bearing substrates or other cells.</text>
</comment>
<dbReference type="KEGG" id="pcw:110194308"/>
<reference evidence="22" key="1">
    <citation type="submission" date="2025-08" db="UniProtKB">
        <authorList>
            <consortium name="RefSeq"/>
        </authorList>
    </citation>
    <scope>IDENTIFICATION</scope>
    <source>
        <tissue evidence="22">Spleen</tissue>
    </source>
</reference>
<feature type="signal peptide" evidence="19">
    <location>
        <begin position="1"/>
        <end position="21"/>
    </location>
</feature>
<keyword evidence="5 16" id="KW-0812">Transmembrane</keyword>
<feature type="compositionally biased region" description="Polar residues" evidence="17">
    <location>
        <begin position="74"/>
        <end position="105"/>
    </location>
</feature>
<feature type="disulfide bond" evidence="16">
    <location>
        <begin position="246"/>
        <end position="283"/>
    </location>
</feature>
<dbReference type="GO" id="GO:0005886">
    <property type="term" value="C:plasma membrane"/>
    <property type="evidence" value="ECO:0007669"/>
    <property type="project" value="UniProtKB-SubCell"/>
</dbReference>
<dbReference type="GeneID" id="110194308"/>
<dbReference type="FunCoup" id="A0A6P5IJM1">
    <property type="interactions" value="256"/>
</dbReference>
<dbReference type="Gene3D" id="2.40.160.110">
    <property type="match status" value="1"/>
</dbReference>
<evidence type="ECO:0000256" key="9">
    <source>
        <dbReference type="ARBA" id="ARBA00022989"/>
    </source>
</evidence>
<dbReference type="PRINTS" id="PR00336">
    <property type="entry name" value="LYSASSOCTDMP"/>
</dbReference>
<evidence type="ECO:0000256" key="7">
    <source>
        <dbReference type="ARBA" id="ARBA00022737"/>
    </source>
</evidence>
<protein>
    <recommendedName>
        <fullName evidence="15">Macrosialin</fullName>
    </recommendedName>
</protein>
<organism evidence="21 22">
    <name type="scientific">Phascolarctos cinereus</name>
    <name type="common">Koala</name>
    <dbReference type="NCBI Taxonomy" id="38626"/>
    <lineage>
        <taxon>Eukaryota</taxon>
        <taxon>Metazoa</taxon>
        <taxon>Chordata</taxon>
        <taxon>Craniata</taxon>
        <taxon>Vertebrata</taxon>
        <taxon>Euteleostomi</taxon>
        <taxon>Mammalia</taxon>
        <taxon>Metatheria</taxon>
        <taxon>Diprotodontia</taxon>
        <taxon>Phascolarctidae</taxon>
        <taxon>Phascolarctos</taxon>
    </lineage>
</organism>
<evidence type="ECO:0000256" key="18">
    <source>
        <dbReference type="SAM" id="Phobius"/>
    </source>
</evidence>
<feature type="disulfide bond" evidence="16">
    <location>
        <begin position="138"/>
        <end position="176"/>
    </location>
</feature>
<evidence type="ECO:0000256" key="6">
    <source>
        <dbReference type="ARBA" id="ARBA00022729"/>
    </source>
</evidence>
<dbReference type="InterPro" id="IPR048528">
    <property type="entry name" value="Lamp2-like_luminal"/>
</dbReference>
<evidence type="ECO:0000313" key="21">
    <source>
        <dbReference type="Proteomes" id="UP000515140"/>
    </source>
</evidence>
<dbReference type="InParanoid" id="A0A6P5IJM1"/>
<dbReference type="PANTHER" id="PTHR11506">
    <property type="entry name" value="LYSOSOME-ASSOCIATED MEMBRANE GLYCOPROTEIN"/>
    <property type="match status" value="1"/>
</dbReference>
<keyword evidence="11 16" id="KW-1015">Disulfide bond</keyword>
<keyword evidence="10 16" id="KW-0472">Membrane</keyword>
<feature type="transmembrane region" description="Helical" evidence="18">
    <location>
        <begin position="289"/>
        <end position="312"/>
    </location>
</feature>
<evidence type="ECO:0000256" key="15">
    <source>
        <dbReference type="ARBA" id="ARBA00071101"/>
    </source>
</evidence>
<evidence type="ECO:0000256" key="5">
    <source>
        <dbReference type="ARBA" id="ARBA00022692"/>
    </source>
</evidence>
<keyword evidence="13 16" id="KW-0458">Lysosome</keyword>
<dbReference type="GO" id="GO:0072594">
    <property type="term" value="P:establishment of protein localization to organelle"/>
    <property type="evidence" value="ECO:0007669"/>
    <property type="project" value="TreeGrafter"/>
</dbReference>
<dbReference type="Proteomes" id="UP000515140">
    <property type="component" value="Unplaced"/>
</dbReference>
<dbReference type="RefSeq" id="XP_020822180.1">
    <property type="nucleotide sequence ID" value="XM_020966521.1"/>
</dbReference>
<comment type="caution">
    <text evidence="16">Lacks conserved residue(s) required for the propagation of feature annotation.</text>
</comment>
<evidence type="ECO:0000256" key="13">
    <source>
        <dbReference type="ARBA" id="ARBA00023228"/>
    </source>
</evidence>
<keyword evidence="9 18" id="KW-1133">Transmembrane helix</keyword>
<name>A0A6P5IJM1_PHACI</name>
<evidence type="ECO:0000256" key="4">
    <source>
        <dbReference type="ARBA" id="ARBA00022475"/>
    </source>
</evidence>
<dbReference type="AlphaFoldDB" id="A0A6P5IJM1"/>
<dbReference type="CTD" id="968"/>
<feature type="compositionally biased region" description="Low complexity" evidence="17">
    <location>
        <begin position="59"/>
        <end position="73"/>
    </location>
</feature>
<evidence type="ECO:0000313" key="22">
    <source>
        <dbReference type="RefSeq" id="XP_020822180.1"/>
    </source>
</evidence>
<evidence type="ECO:0000259" key="20">
    <source>
        <dbReference type="Pfam" id="PF01299"/>
    </source>
</evidence>
<evidence type="ECO:0000256" key="12">
    <source>
        <dbReference type="ARBA" id="ARBA00023180"/>
    </source>
</evidence>
<feature type="chain" id="PRO_5028006306" description="Macrosialin" evidence="19">
    <location>
        <begin position="22"/>
        <end position="323"/>
    </location>
</feature>
<proteinExistence type="inferred from homology"/>
<dbReference type="FunFam" id="2.40.160.110:FF:000007">
    <property type="entry name" value="CD68 molecule"/>
    <property type="match status" value="1"/>
</dbReference>
<keyword evidence="7" id="KW-0677">Repeat</keyword>
<evidence type="ECO:0000256" key="17">
    <source>
        <dbReference type="SAM" id="MobiDB-lite"/>
    </source>
</evidence>
<evidence type="ECO:0000256" key="8">
    <source>
        <dbReference type="ARBA" id="ARBA00022753"/>
    </source>
</evidence>
<evidence type="ECO:0000256" key="1">
    <source>
        <dbReference type="ARBA" id="ARBA00004251"/>
    </source>
</evidence>
<evidence type="ECO:0000256" key="14">
    <source>
        <dbReference type="ARBA" id="ARBA00056711"/>
    </source>
</evidence>